<reference evidence="2" key="1">
    <citation type="journal article" date="2020" name="Stud. Mycol.">
        <title>101 Dothideomycetes genomes: a test case for predicting lifestyles and emergence of pathogens.</title>
        <authorList>
            <person name="Haridas S."/>
            <person name="Albert R."/>
            <person name="Binder M."/>
            <person name="Bloem J."/>
            <person name="Labutti K."/>
            <person name="Salamov A."/>
            <person name="Andreopoulos B."/>
            <person name="Baker S."/>
            <person name="Barry K."/>
            <person name="Bills G."/>
            <person name="Bluhm B."/>
            <person name="Cannon C."/>
            <person name="Castanera R."/>
            <person name="Culley D."/>
            <person name="Daum C."/>
            <person name="Ezra D."/>
            <person name="Gonzalez J."/>
            <person name="Henrissat B."/>
            <person name="Kuo A."/>
            <person name="Liang C."/>
            <person name="Lipzen A."/>
            <person name="Lutzoni F."/>
            <person name="Magnuson J."/>
            <person name="Mondo S."/>
            <person name="Nolan M."/>
            <person name="Ohm R."/>
            <person name="Pangilinan J."/>
            <person name="Park H.-J."/>
            <person name="Ramirez L."/>
            <person name="Alfaro M."/>
            <person name="Sun H."/>
            <person name="Tritt A."/>
            <person name="Yoshinaga Y."/>
            <person name="Zwiers L.-H."/>
            <person name="Turgeon B."/>
            <person name="Goodwin S."/>
            <person name="Spatafora J."/>
            <person name="Crous P."/>
            <person name="Grigoriev I."/>
        </authorList>
    </citation>
    <scope>NUCLEOTIDE SEQUENCE</scope>
    <source>
        <strain evidence="2">CBS 122681</strain>
    </source>
</reference>
<sequence>MNAFFAPVDMNAFERSLDGRRIFIRQLMEEVAKLASKAQDPASSADLYIQDIQGSFWSPSLYPESEEAMKNFTITWRTYWDIASPDAACRIPMPVEQAERLRNLNPDINSVPQIPCSFFPFREDPGRLADHTVDSARARLEEHIFPKVAKETKEINKIVCFGLGPVQQIRYKVSQEHPAVGPDGAFDQHLAARDIADTLDRVNGSGRPRVKICVQDLAYKAVDRVLLNDLGFELVEDPHGWLKIDEHTLVFHAFCPFRPYEMIADLTHEYGGPAAILGDIPRRTGHGLKEIGPTVLTPSAYNMLSCYEAYTLNHNEDLEKNLAWLGDMALWYKKIQKEK</sequence>
<dbReference type="Proteomes" id="UP000799324">
    <property type="component" value="Unassembled WGS sequence"/>
</dbReference>
<evidence type="ECO:0000313" key="3">
    <source>
        <dbReference type="Proteomes" id="UP000799324"/>
    </source>
</evidence>
<dbReference type="AlphaFoldDB" id="A0A6A6TEA5"/>
<evidence type="ECO:0000259" key="1">
    <source>
        <dbReference type="Pfam" id="PF07985"/>
    </source>
</evidence>
<accession>A0A6A6TEA5</accession>
<name>A0A6A6TEA5_9PLEO</name>
<dbReference type="Pfam" id="PF07985">
    <property type="entry name" value="SRR1"/>
    <property type="match status" value="1"/>
</dbReference>
<protein>
    <recommendedName>
        <fullName evidence="1">SRR1-like domain-containing protein</fullName>
    </recommendedName>
</protein>
<dbReference type="PANTHER" id="PTHR42080">
    <property type="entry name" value="SRR1 DOMAIN-CONTAINING PROTEIN"/>
    <property type="match status" value="1"/>
</dbReference>
<evidence type="ECO:0000313" key="2">
    <source>
        <dbReference type="EMBL" id="KAF2657766.1"/>
    </source>
</evidence>
<dbReference type="EMBL" id="MU004322">
    <property type="protein sequence ID" value="KAF2657766.1"/>
    <property type="molecule type" value="Genomic_DNA"/>
</dbReference>
<proteinExistence type="predicted"/>
<dbReference type="OrthoDB" id="3800037at2759"/>
<dbReference type="PANTHER" id="PTHR42080:SF1">
    <property type="entry name" value="SRR1-LIKE DOMAIN-CONTAINING PROTEIN"/>
    <property type="match status" value="1"/>
</dbReference>
<dbReference type="InterPro" id="IPR012942">
    <property type="entry name" value="SRR1-like"/>
</dbReference>
<gene>
    <name evidence="2" type="ORF">K491DRAFT_714229</name>
</gene>
<keyword evidence="3" id="KW-1185">Reference proteome</keyword>
<feature type="domain" description="SRR1-like" evidence="1">
    <location>
        <begin position="142"/>
        <end position="278"/>
    </location>
</feature>
<organism evidence="2 3">
    <name type="scientific">Lophiostoma macrostomum CBS 122681</name>
    <dbReference type="NCBI Taxonomy" id="1314788"/>
    <lineage>
        <taxon>Eukaryota</taxon>
        <taxon>Fungi</taxon>
        <taxon>Dikarya</taxon>
        <taxon>Ascomycota</taxon>
        <taxon>Pezizomycotina</taxon>
        <taxon>Dothideomycetes</taxon>
        <taxon>Pleosporomycetidae</taxon>
        <taxon>Pleosporales</taxon>
        <taxon>Lophiostomataceae</taxon>
        <taxon>Lophiostoma</taxon>
    </lineage>
</organism>